<dbReference type="AlphaFoldDB" id="A0A9N8H6Z7"/>
<dbReference type="InterPro" id="IPR011990">
    <property type="entry name" value="TPR-like_helical_dom_sf"/>
</dbReference>
<dbReference type="EMBL" id="CAICTM010000185">
    <property type="protein sequence ID" value="CAB9504128.1"/>
    <property type="molecule type" value="Genomic_DNA"/>
</dbReference>
<accession>A0A9N8H6Z7</accession>
<evidence type="ECO:0000313" key="2">
    <source>
        <dbReference type="Proteomes" id="UP001153069"/>
    </source>
</evidence>
<evidence type="ECO:0000313" key="1">
    <source>
        <dbReference type="EMBL" id="CAB9504128.1"/>
    </source>
</evidence>
<reference evidence="1" key="1">
    <citation type="submission" date="2020-06" db="EMBL/GenBank/DDBJ databases">
        <authorList>
            <consortium name="Plant Systems Biology data submission"/>
        </authorList>
    </citation>
    <scope>NUCLEOTIDE SEQUENCE</scope>
    <source>
        <strain evidence="1">D6</strain>
    </source>
</reference>
<name>A0A9N8H6Z7_9STRA</name>
<protein>
    <submittedName>
        <fullName evidence="1">Uncharacterized protein</fullName>
    </submittedName>
</protein>
<proteinExistence type="predicted"/>
<comment type="caution">
    <text evidence="1">The sequence shown here is derived from an EMBL/GenBank/DDBJ whole genome shotgun (WGS) entry which is preliminary data.</text>
</comment>
<dbReference type="Proteomes" id="UP001153069">
    <property type="component" value="Unassembled WGS sequence"/>
</dbReference>
<keyword evidence="2" id="KW-1185">Reference proteome</keyword>
<organism evidence="1 2">
    <name type="scientific">Seminavis robusta</name>
    <dbReference type="NCBI Taxonomy" id="568900"/>
    <lineage>
        <taxon>Eukaryota</taxon>
        <taxon>Sar</taxon>
        <taxon>Stramenopiles</taxon>
        <taxon>Ochrophyta</taxon>
        <taxon>Bacillariophyta</taxon>
        <taxon>Bacillariophyceae</taxon>
        <taxon>Bacillariophycidae</taxon>
        <taxon>Naviculales</taxon>
        <taxon>Naviculaceae</taxon>
        <taxon>Seminavis</taxon>
    </lineage>
</organism>
<sequence length="228" mass="25199">MAHLVQTAVQLNQDGVNEFVRGNLTLALETFRHALQTMILFEPHVDHNDNNNGNLPDAPLNAHGFAAMGITYVPMPPQNNKGDPFVYGRPFIFNPALLPHNQDGIAVFSAGVVFNMAVVFHCRSLKDPSGPFRAKALHLYESSVDLFSKINPRYDLSGTIAAALNNKASIYYAGGDFERCDHELDRLQRVMVQAEYSLSTGYILRGSDFQGILLNLLTMRPPRVAEAA</sequence>
<dbReference type="Gene3D" id="1.25.40.10">
    <property type="entry name" value="Tetratricopeptide repeat domain"/>
    <property type="match status" value="1"/>
</dbReference>
<dbReference type="SUPFAM" id="SSF48452">
    <property type="entry name" value="TPR-like"/>
    <property type="match status" value="1"/>
</dbReference>
<gene>
    <name evidence="1" type="ORF">SEMRO_186_G080760.1</name>
</gene>